<evidence type="ECO:0000313" key="1">
    <source>
        <dbReference type="EMBL" id="GGP77571.1"/>
    </source>
</evidence>
<organism evidence="1 2">
    <name type="scientific">Saccharothrix coeruleofusca</name>
    <dbReference type="NCBI Taxonomy" id="33919"/>
    <lineage>
        <taxon>Bacteria</taxon>
        <taxon>Bacillati</taxon>
        <taxon>Actinomycetota</taxon>
        <taxon>Actinomycetes</taxon>
        <taxon>Pseudonocardiales</taxon>
        <taxon>Pseudonocardiaceae</taxon>
        <taxon>Saccharothrix</taxon>
    </lineage>
</organism>
<evidence type="ECO:0000313" key="2">
    <source>
        <dbReference type="Proteomes" id="UP000639606"/>
    </source>
</evidence>
<proteinExistence type="predicted"/>
<keyword evidence="2" id="KW-1185">Reference proteome</keyword>
<accession>A0A918ARZ6</accession>
<dbReference type="Proteomes" id="UP000639606">
    <property type="component" value="Unassembled WGS sequence"/>
</dbReference>
<reference evidence="1" key="1">
    <citation type="journal article" date="2014" name="Int. J. Syst. Evol. Microbiol.">
        <title>Complete genome sequence of Corynebacterium casei LMG S-19264T (=DSM 44701T), isolated from a smear-ripened cheese.</title>
        <authorList>
            <consortium name="US DOE Joint Genome Institute (JGI-PGF)"/>
            <person name="Walter F."/>
            <person name="Albersmeier A."/>
            <person name="Kalinowski J."/>
            <person name="Ruckert C."/>
        </authorList>
    </citation>
    <scope>NUCLEOTIDE SEQUENCE</scope>
    <source>
        <strain evidence="1">JCM 3313</strain>
    </source>
</reference>
<gene>
    <name evidence="1" type="ORF">GCM10010185_59110</name>
</gene>
<comment type="caution">
    <text evidence="1">The sequence shown here is derived from an EMBL/GenBank/DDBJ whole genome shotgun (WGS) entry which is preliminary data.</text>
</comment>
<dbReference type="EMBL" id="BMRG01000017">
    <property type="protein sequence ID" value="GGP77571.1"/>
    <property type="molecule type" value="Genomic_DNA"/>
</dbReference>
<dbReference type="AlphaFoldDB" id="A0A918ARZ6"/>
<protein>
    <submittedName>
        <fullName evidence="1">Uncharacterized protein</fullName>
    </submittedName>
</protein>
<name>A0A918ARZ6_9PSEU</name>
<reference evidence="1" key="2">
    <citation type="submission" date="2020-09" db="EMBL/GenBank/DDBJ databases">
        <authorList>
            <person name="Sun Q."/>
            <person name="Ohkuma M."/>
        </authorList>
    </citation>
    <scope>NUCLEOTIDE SEQUENCE</scope>
    <source>
        <strain evidence="1">JCM 3313</strain>
    </source>
</reference>
<sequence length="144" mass="16029">MGTPHRATPLAEDAVRHYEGGALASIEHTRHGRVRLVQYFDRAWPDEELPRRHRERYGDTAFEVLTAPRPVSGGAVRSVLRFDASGALVEVAELETDTCGQARAEVRRKSNGTLRERVEYVRDDAGALLRTRIIGPDGALLREG</sequence>
<dbReference type="RefSeq" id="WP_189226602.1">
    <property type="nucleotide sequence ID" value="NZ_BMRG01000017.1"/>
</dbReference>